<sequence length="153" mass="18129">MDVNGKRLHNQEYLHRALAKLKGETDRSYQVPSSPVSADSQVEELQQEILRMKSQLEDMDRRLRIFEGDPREITTLCEAQYREQILEETLKRVRVRRMHELPSESSTVHLNGFVTRNPNDHIMDWLPHKDPQIQIMKFLDSNGLLPIRYMHTH</sequence>
<dbReference type="GO" id="GO:0005634">
    <property type="term" value="C:nucleus"/>
    <property type="evidence" value="ECO:0007669"/>
    <property type="project" value="InterPro"/>
</dbReference>
<dbReference type="AlphaFoldDB" id="A0AAV6JPZ1"/>
<proteinExistence type="predicted"/>
<dbReference type="InterPro" id="IPR002487">
    <property type="entry name" value="TF_Kbox"/>
</dbReference>
<accession>A0AAV6JPZ1</accession>
<dbReference type="EMBL" id="JACTNZ010000007">
    <property type="protein sequence ID" value="KAG5542053.1"/>
    <property type="molecule type" value="Genomic_DNA"/>
</dbReference>
<feature type="domain" description="K-box" evidence="1">
    <location>
        <begin position="38"/>
        <end position="108"/>
    </location>
</feature>
<evidence type="ECO:0000259" key="1">
    <source>
        <dbReference type="Pfam" id="PF01486"/>
    </source>
</evidence>
<reference evidence="2" key="1">
    <citation type="submission" date="2020-08" db="EMBL/GenBank/DDBJ databases">
        <title>Plant Genome Project.</title>
        <authorList>
            <person name="Zhang R.-G."/>
        </authorList>
    </citation>
    <scope>NUCLEOTIDE SEQUENCE</scope>
    <source>
        <strain evidence="2">WSP0</strain>
        <tissue evidence="2">Leaf</tissue>
    </source>
</reference>
<evidence type="ECO:0000313" key="3">
    <source>
        <dbReference type="Proteomes" id="UP000823749"/>
    </source>
</evidence>
<name>A0AAV6JPZ1_9ERIC</name>
<comment type="caution">
    <text evidence="2">The sequence shown here is derived from an EMBL/GenBank/DDBJ whole genome shotgun (WGS) entry which is preliminary data.</text>
</comment>
<evidence type="ECO:0000313" key="2">
    <source>
        <dbReference type="EMBL" id="KAG5542053.1"/>
    </source>
</evidence>
<keyword evidence="3" id="KW-1185">Reference proteome</keyword>
<gene>
    <name evidence="2" type="ORF">RHGRI_021785</name>
</gene>
<protein>
    <recommendedName>
        <fullName evidence="1">K-box domain-containing protein</fullName>
    </recommendedName>
</protein>
<dbReference type="Pfam" id="PF01486">
    <property type="entry name" value="K-box"/>
    <property type="match status" value="1"/>
</dbReference>
<dbReference type="GO" id="GO:0003700">
    <property type="term" value="F:DNA-binding transcription factor activity"/>
    <property type="evidence" value="ECO:0007669"/>
    <property type="project" value="InterPro"/>
</dbReference>
<organism evidence="2 3">
    <name type="scientific">Rhododendron griersonianum</name>
    <dbReference type="NCBI Taxonomy" id="479676"/>
    <lineage>
        <taxon>Eukaryota</taxon>
        <taxon>Viridiplantae</taxon>
        <taxon>Streptophyta</taxon>
        <taxon>Embryophyta</taxon>
        <taxon>Tracheophyta</taxon>
        <taxon>Spermatophyta</taxon>
        <taxon>Magnoliopsida</taxon>
        <taxon>eudicotyledons</taxon>
        <taxon>Gunneridae</taxon>
        <taxon>Pentapetalae</taxon>
        <taxon>asterids</taxon>
        <taxon>Ericales</taxon>
        <taxon>Ericaceae</taxon>
        <taxon>Ericoideae</taxon>
        <taxon>Rhodoreae</taxon>
        <taxon>Rhododendron</taxon>
    </lineage>
</organism>
<dbReference type="Proteomes" id="UP000823749">
    <property type="component" value="Chromosome 7"/>
</dbReference>